<evidence type="ECO:0000256" key="1">
    <source>
        <dbReference type="SAM" id="MobiDB-lite"/>
    </source>
</evidence>
<evidence type="ECO:0000313" key="3">
    <source>
        <dbReference type="Proteomes" id="UP001501005"/>
    </source>
</evidence>
<reference evidence="2 3" key="1">
    <citation type="journal article" date="2019" name="Int. J. Syst. Evol. Microbiol.">
        <title>The Global Catalogue of Microorganisms (GCM) 10K type strain sequencing project: providing services to taxonomists for standard genome sequencing and annotation.</title>
        <authorList>
            <consortium name="The Broad Institute Genomics Platform"/>
            <consortium name="The Broad Institute Genome Sequencing Center for Infectious Disease"/>
            <person name="Wu L."/>
            <person name="Ma J."/>
        </authorList>
    </citation>
    <scope>NUCLEOTIDE SEQUENCE [LARGE SCALE GENOMIC DNA]</scope>
    <source>
        <strain evidence="2 3">JCM 10673</strain>
    </source>
</reference>
<accession>A0ABN1NZC6</accession>
<feature type="region of interest" description="Disordered" evidence="1">
    <location>
        <begin position="1"/>
        <end position="52"/>
    </location>
</feature>
<dbReference type="Proteomes" id="UP001501005">
    <property type="component" value="Unassembled WGS sequence"/>
</dbReference>
<organism evidence="2 3">
    <name type="scientific">Streptomyces thermoalcalitolerans</name>
    <dbReference type="NCBI Taxonomy" id="65605"/>
    <lineage>
        <taxon>Bacteria</taxon>
        <taxon>Bacillati</taxon>
        <taxon>Actinomycetota</taxon>
        <taxon>Actinomycetes</taxon>
        <taxon>Kitasatosporales</taxon>
        <taxon>Streptomycetaceae</taxon>
        <taxon>Streptomyces</taxon>
    </lineage>
</organism>
<name>A0ABN1NZC6_9ACTN</name>
<dbReference type="EMBL" id="BAAAHG010000032">
    <property type="protein sequence ID" value="GAA0919332.1"/>
    <property type="molecule type" value="Genomic_DNA"/>
</dbReference>
<evidence type="ECO:0000313" key="2">
    <source>
        <dbReference type="EMBL" id="GAA0919332.1"/>
    </source>
</evidence>
<proteinExistence type="predicted"/>
<comment type="caution">
    <text evidence="2">The sequence shown here is derived from an EMBL/GenBank/DDBJ whole genome shotgun (WGS) entry which is preliminary data.</text>
</comment>
<protein>
    <submittedName>
        <fullName evidence="2">Uncharacterized protein</fullName>
    </submittedName>
</protein>
<keyword evidence="3" id="KW-1185">Reference proteome</keyword>
<sequence>MLNDESPAPASVGGSQRPYGGFRDPYGGSRDAHKTGRSPGHAVVTCDDAALA</sequence>
<gene>
    <name evidence="2" type="ORF">GCM10009549_37400</name>
</gene>